<evidence type="ECO:0000259" key="1">
    <source>
        <dbReference type="Pfam" id="PF03446"/>
    </source>
</evidence>
<dbReference type="GO" id="GO:0016491">
    <property type="term" value="F:oxidoreductase activity"/>
    <property type="evidence" value="ECO:0007669"/>
    <property type="project" value="InterPro"/>
</dbReference>
<dbReference type="InterPro" id="IPR029154">
    <property type="entry name" value="HIBADH-like_NADP-bd"/>
</dbReference>
<dbReference type="InterPro" id="IPR014710">
    <property type="entry name" value="RmlC-like_jellyroll"/>
</dbReference>
<organism evidence="3 4">
    <name type="scientific">Thalassiosira oceanica</name>
    <name type="common">Marine diatom</name>
    <dbReference type="NCBI Taxonomy" id="159749"/>
    <lineage>
        <taxon>Eukaryota</taxon>
        <taxon>Sar</taxon>
        <taxon>Stramenopiles</taxon>
        <taxon>Ochrophyta</taxon>
        <taxon>Bacillariophyta</taxon>
        <taxon>Coscinodiscophyceae</taxon>
        <taxon>Thalassiosirophycidae</taxon>
        <taxon>Thalassiosirales</taxon>
        <taxon>Thalassiosiraceae</taxon>
        <taxon>Thalassiosira</taxon>
    </lineage>
</organism>
<dbReference type="Pfam" id="PF14833">
    <property type="entry name" value="NAD_binding_11"/>
    <property type="match status" value="1"/>
</dbReference>
<dbReference type="SUPFAM" id="SSF51735">
    <property type="entry name" value="NAD(P)-binding Rossmann-fold domains"/>
    <property type="match status" value="1"/>
</dbReference>
<feature type="domain" description="3-hydroxyisobutyrate dehydrogenase-like NAD-binding" evidence="2">
    <location>
        <begin position="179"/>
        <end position="299"/>
    </location>
</feature>
<evidence type="ECO:0000259" key="2">
    <source>
        <dbReference type="Pfam" id="PF14833"/>
    </source>
</evidence>
<sequence length="544" mass="59151">MMRVCVVGLGAMGGGMARSLLKSPDIEQVTGFDLSRQLVDTFYNDAKAVNKAPSSLPEKLELANYVDGTTDVVVIVLVNERQCESVCFGDGENLTTLLRDGACVVVCSTVSAAWAKSAEERLVSRNVQFVDSPISGGAVRANRGEISIFASGNDKSLQMVDPLFQAMGKEVHIIQGGVGMGSTVKMVHQLLAGVHIVVAAEALALAAKAGLDVEQMYDIVCGAAGSSFMFKDRGARMIEPADKIFSALAIFVKDLDIVYSESKRLMMPTPLASAALQQFISGASLGLSGEDDSSVVKVYEALAGVRISESKITEKRKEGNEVGDIWILPDGTEEVIQEVGDESRHHVVISNEYTRVLKVRFSPEDTTAAHRHGEDSLYFFLVEDGLNVINHIKGSDPACDCMEFGECRFGGHSAEPLVHKITNKSDQEMFCIDAEILNHPPVTSPLPLFAPHHKLIKERHPCRVYLLSLQPGEDVTVSYPFFHLSIVLRGGSVNRTIGASSSRFPISFKDDAKMGDEAWHQPTLDVKISNVGEAVFEQYIVEWK</sequence>
<dbReference type="InterPro" id="IPR013328">
    <property type="entry name" value="6PGD_dom2"/>
</dbReference>
<name>K0TLE6_THAOC</name>
<proteinExistence type="predicted"/>
<dbReference type="eggNOG" id="KOG0409">
    <property type="taxonomic scope" value="Eukaryota"/>
</dbReference>
<dbReference type="Gene3D" id="3.40.50.720">
    <property type="entry name" value="NAD(P)-binding Rossmann-like Domain"/>
    <property type="match status" value="1"/>
</dbReference>
<evidence type="ECO:0000313" key="3">
    <source>
        <dbReference type="EMBL" id="EJK75226.1"/>
    </source>
</evidence>
<reference evidence="3 4" key="1">
    <citation type="journal article" date="2012" name="Genome Biol.">
        <title>Genome and low-iron response of an oceanic diatom adapted to chronic iron limitation.</title>
        <authorList>
            <person name="Lommer M."/>
            <person name="Specht M."/>
            <person name="Roy A.S."/>
            <person name="Kraemer L."/>
            <person name="Andreson R."/>
            <person name="Gutowska M.A."/>
            <person name="Wolf J."/>
            <person name="Bergner S.V."/>
            <person name="Schilhabel M.B."/>
            <person name="Klostermeier U.C."/>
            <person name="Beiko R.G."/>
            <person name="Rosenstiel P."/>
            <person name="Hippler M."/>
            <person name="Laroche J."/>
        </authorList>
    </citation>
    <scope>NUCLEOTIDE SEQUENCE [LARGE SCALE GENOMIC DNA]</scope>
    <source>
        <strain evidence="3 4">CCMP1005</strain>
    </source>
</reference>
<dbReference type="Pfam" id="PF03446">
    <property type="entry name" value="NAD_binding_2"/>
    <property type="match status" value="1"/>
</dbReference>
<dbReference type="InterPro" id="IPR008927">
    <property type="entry name" value="6-PGluconate_DH-like_C_sf"/>
</dbReference>
<dbReference type="PANTHER" id="PTHR43060:SF17">
    <property type="entry name" value="L-THREONATE DEHYDROGENASE"/>
    <property type="match status" value="1"/>
</dbReference>
<dbReference type="Proteomes" id="UP000266841">
    <property type="component" value="Unassembled WGS sequence"/>
</dbReference>
<dbReference type="InterPro" id="IPR002204">
    <property type="entry name" value="3-OH-isobutyrate_DH-rel_CS"/>
</dbReference>
<gene>
    <name evidence="3" type="ORF">THAOC_03059</name>
</gene>
<dbReference type="SUPFAM" id="SSF48179">
    <property type="entry name" value="6-phosphogluconate dehydrogenase C-terminal domain-like"/>
    <property type="match status" value="1"/>
</dbReference>
<dbReference type="PANTHER" id="PTHR43060">
    <property type="entry name" value="3-HYDROXYISOBUTYRATE DEHYDROGENASE-LIKE 1, MITOCHONDRIAL-RELATED"/>
    <property type="match status" value="1"/>
</dbReference>
<evidence type="ECO:0000313" key="4">
    <source>
        <dbReference type="Proteomes" id="UP000266841"/>
    </source>
</evidence>
<dbReference type="AlphaFoldDB" id="K0TLE6"/>
<dbReference type="EMBL" id="AGNL01003056">
    <property type="protein sequence ID" value="EJK75226.1"/>
    <property type="molecule type" value="Genomic_DNA"/>
</dbReference>
<dbReference type="Gene3D" id="1.10.1040.10">
    <property type="entry name" value="N-(1-d-carboxylethyl)-l-norvaline Dehydrogenase, domain 2"/>
    <property type="match status" value="1"/>
</dbReference>
<dbReference type="Gene3D" id="2.60.120.10">
    <property type="entry name" value="Jelly Rolls"/>
    <property type="match status" value="1"/>
</dbReference>
<dbReference type="OMA" id="PACDCME"/>
<dbReference type="InterPro" id="IPR006115">
    <property type="entry name" value="6PGDH_NADP-bd"/>
</dbReference>
<protein>
    <submittedName>
        <fullName evidence="3">Uncharacterized protein</fullName>
    </submittedName>
</protein>
<feature type="domain" description="6-phosphogluconate dehydrogenase NADP-binding" evidence="1">
    <location>
        <begin position="4"/>
        <end position="172"/>
    </location>
</feature>
<keyword evidence="4" id="KW-1185">Reference proteome</keyword>
<dbReference type="OrthoDB" id="48988at2759"/>
<dbReference type="PROSITE" id="PS00895">
    <property type="entry name" value="3_HYDROXYISOBUT_DH"/>
    <property type="match status" value="1"/>
</dbReference>
<comment type="caution">
    <text evidence="3">The sequence shown here is derived from an EMBL/GenBank/DDBJ whole genome shotgun (WGS) entry which is preliminary data.</text>
</comment>
<accession>K0TLE6</accession>
<dbReference type="InterPro" id="IPR036291">
    <property type="entry name" value="NAD(P)-bd_dom_sf"/>
</dbReference>
<dbReference type="GO" id="GO:0051287">
    <property type="term" value="F:NAD binding"/>
    <property type="evidence" value="ECO:0007669"/>
    <property type="project" value="InterPro"/>
</dbReference>
<dbReference type="GO" id="GO:0050661">
    <property type="term" value="F:NADP binding"/>
    <property type="evidence" value="ECO:0007669"/>
    <property type="project" value="InterPro"/>
</dbReference>